<protein>
    <submittedName>
        <fullName evidence="3">Guanylate kinase-like domain-containing protein</fullName>
    </submittedName>
</protein>
<organism evidence="2 3">
    <name type="scientific">Ditylenchus dipsaci</name>
    <dbReference type="NCBI Taxonomy" id="166011"/>
    <lineage>
        <taxon>Eukaryota</taxon>
        <taxon>Metazoa</taxon>
        <taxon>Ecdysozoa</taxon>
        <taxon>Nematoda</taxon>
        <taxon>Chromadorea</taxon>
        <taxon>Rhabditida</taxon>
        <taxon>Tylenchina</taxon>
        <taxon>Tylenchomorpha</taxon>
        <taxon>Sphaerularioidea</taxon>
        <taxon>Anguinidae</taxon>
        <taxon>Anguininae</taxon>
        <taxon>Ditylenchus</taxon>
    </lineage>
</organism>
<sequence>MVAFQYFFNQPQCDILSKSVIQKVHQSAEHFIIPKAKFIQSVKNSKRHVNLLPICNELEESISQGGTTSLYVQQLHKILQGRFLQTLFSVYDGIIDYTKSNEFPALLQKCDDQAEGLSSHELSTLNTHHVYPFYIKCMAKTDFPIISYDSFKEEKEKFWNIEIGTVLEISEQADNKWMEAIIVHLPMNDPIKKERENKHRLEITLETLSTFLHAPVTQEGETCVKEAVFEKVVRTGPSEQMLRCILLVGPRGVGRNELKKKLVGSCGKYSSVLPCTSRKSRKHEVNGVDYNFMERFDMEEAIRENRFVEHGEYHGNLYGTTYDSVLQVMEKGKIPVMQVHPSAICKLRTSTFKPIIIFVKPPNISLLKQTRTECNSKFLGGGEYFSDSDFKQMIVSCSQLQQNYSQFFDAVVVNGAFEEAFQDLCRVLKEIETHCYIPENWVDWI</sequence>
<evidence type="ECO:0000313" key="2">
    <source>
        <dbReference type="Proteomes" id="UP000887574"/>
    </source>
</evidence>
<dbReference type="SUPFAM" id="SSF52540">
    <property type="entry name" value="P-loop containing nucleoside triphosphate hydrolases"/>
    <property type="match status" value="1"/>
</dbReference>
<dbReference type="PROSITE" id="PS50052">
    <property type="entry name" value="GUANYLATE_KINASE_2"/>
    <property type="match status" value="1"/>
</dbReference>
<dbReference type="WBParaSite" id="jg6222">
    <property type="protein sequence ID" value="jg6222"/>
    <property type="gene ID" value="jg6222"/>
</dbReference>
<name>A0A915EFT6_9BILA</name>
<dbReference type="InterPro" id="IPR020590">
    <property type="entry name" value="Guanylate_kinase_CS"/>
</dbReference>
<dbReference type="InterPro" id="IPR050716">
    <property type="entry name" value="MAGUK"/>
</dbReference>
<dbReference type="PROSITE" id="PS00856">
    <property type="entry name" value="GUANYLATE_KINASE_1"/>
    <property type="match status" value="1"/>
</dbReference>
<dbReference type="InterPro" id="IPR008145">
    <property type="entry name" value="GK/Ca_channel_bsu"/>
</dbReference>
<reference evidence="3" key="1">
    <citation type="submission" date="2022-11" db="UniProtKB">
        <authorList>
            <consortium name="WormBaseParasite"/>
        </authorList>
    </citation>
    <scope>IDENTIFICATION</scope>
</reference>
<evidence type="ECO:0000259" key="1">
    <source>
        <dbReference type="PROSITE" id="PS50052"/>
    </source>
</evidence>
<feature type="domain" description="Guanylate kinase-like" evidence="1">
    <location>
        <begin position="242"/>
        <end position="429"/>
    </location>
</feature>
<dbReference type="AlphaFoldDB" id="A0A915EFT6"/>
<keyword evidence="2" id="KW-1185">Reference proteome</keyword>
<dbReference type="InterPro" id="IPR008144">
    <property type="entry name" value="Guanylate_kin-like_dom"/>
</dbReference>
<dbReference type="InterPro" id="IPR027417">
    <property type="entry name" value="P-loop_NTPase"/>
</dbReference>
<dbReference type="SMART" id="SM00072">
    <property type="entry name" value="GuKc"/>
    <property type="match status" value="1"/>
</dbReference>
<evidence type="ECO:0000313" key="3">
    <source>
        <dbReference type="WBParaSite" id="jg6222"/>
    </source>
</evidence>
<accession>A0A915EFT6</accession>
<dbReference type="Pfam" id="PF00625">
    <property type="entry name" value="Guanylate_kin"/>
    <property type="match status" value="1"/>
</dbReference>
<proteinExistence type="predicted"/>
<dbReference type="Proteomes" id="UP000887574">
    <property type="component" value="Unplaced"/>
</dbReference>
<dbReference type="PANTHER" id="PTHR23122">
    <property type="entry name" value="MEMBRANE-ASSOCIATED GUANYLATE KINASE MAGUK"/>
    <property type="match status" value="1"/>
</dbReference>
<dbReference type="Gene3D" id="3.40.50.300">
    <property type="entry name" value="P-loop containing nucleotide triphosphate hydrolases"/>
    <property type="match status" value="1"/>
</dbReference>